<accession>A0ABN9T5G4</accession>
<comment type="caution">
    <text evidence="2">The sequence shown here is derived from an EMBL/GenBank/DDBJ whole genome shotgun (WGS) entry which is preliminary data.</text>
</comment>
<feature type="compositionally biased region" description="Basic and acidic residues" evidence="1">
    <location>
        <begin position="206"/>
        <end position="225"/>
    </location>
</feature>
<keyword evidence="3" id="KW-1185">Reference proteome</keyword>
<evidence type="ECO:0000313" key="2">
    <source>
        <dbReference type="EMBL" id="CAK0840285.1"/>
    </source>
</evidence>
<reference evidence="2" key="1">
    <citation type="submission" date="2023-10" db="EMBL/GenBank/DDBJ databases">
        <authorList>
            <person name="Chen Y."/>
            <person name="Shah S."/>
            <person name="Dougan E. K."/>
            <person name="Thang M."/>
            <person name="Chan C."/>
        </authorList>
    </citation>
    <scope>NUCLEOTIDE SEQUENCE [LARGE SCALE GENOMIC DNA]</scope>
</reference>
<name>A0ABN9T5G4_9DINO</name>
<evidence type="ECO:0000256" key="1">
    <source>
        <dbReference type="SAM" id="MobiDB-lite"/>
    </source>
</evidence>
<evidence type="ECO:0000313" key="3">
    <source>
        <dbReference type="Proteomes" id="UP001189429"/>
    </source>
</evidence>
<organism evidence="2 3">
    <name type="scientific">Prorocentrum cordatum</name>
    <dbReference type="NCBI Taxonomy" id="2364126"/>
    <lineage>
        <taxon>Eukaryota</taxon>
        <taxon>Sar</taxon>
        <taxon>Alveolata</taxon>
        <taxon>Dinophyceae</taxon>
        <taxon>Prorocentrales</taxon>
        <taxon>Prorocentraceae</taxon>
        <taxon>Prorocentrum</taxon>
    </lineage>
</organism>
<evidence type="ECO:0008006" key="4">
    <source>
        <dbReference type="Google" id="ProtNLM"/>
    </source>
</evidence>
<dbReference type="Proteomes" id="UP001189429">
    <property type="component" value="Unassembled WGS sequence"/>
</dbReference>
<dbReference type="EMBL" id="CAUYUJ010014367">
    <property type="protein sequence ID" value="CAK0840285.1"/>
    <property type="molecule type" value="Genomic_DNA"/>
</dbReference>
<sequence>MDALLHISSPNIVHCVFLAHGFRRADGNGGGGADHLRPIRVAYQHDSRPAISAVYVPVLRHLVVYAAIEGSADVPGRVTVQLGMNTASIQAKVDYLLVYPLITRQCVPVLPALPPEVCFGLLSSLAIPTLGRIGCTSKAFSTSVFQDDVLWWRVLLALPQSDALRAAVAAAEAAPPPPGAPSGGAAAAGVWRRLVRDEVQRARAEAEERHRRREEQERIMREMRDPLMVQPPRRPQPRFPGQPGFGGAVGGDYDLMPGGGFFPGGFGGMGGRGPFRGGGGGGGFGGGGIF</sequence>
<feature type="region of interest" description="Disordered" evidence="1">
    <location>
        <begin position="206"/>
        <end position="239"/>
    </location>
</feature>
<proteinExistence type="predicted"/>
<protein>
    <recommendedName>
        <fullName evidence="4">F-box domain-containing protein</fullName>
    </recommendedName>
</protein>
<dbReference type="SUPFAM" id="SSF81383">
    <property type="entry name" value="F-box domain"/>
    <property type="match status" value="1"/>
</dbReference>
<dbReference type="InterPro" id="IPR036047">
    <property type="entry name" value="F-box-like_dom_sf"/>
</dbReference>
<gene>
    <name evidence="2" type="ORF">PCOR1329_LOCUS35758</name>
</gene>